<proteinExistence type="predicted"/>
<accession>A0A8H4QJJ6</accession>
<dbReference type="Proteomes" id="UP000521872">
    <property type="component" value="Unassembled WGS sequence"/>
</dbReference>
<dbReference type="InterPro" id="IPR029058">
    <property type="entry name" value="AB_hydrolase_fold"/>
</dbReference>
<organism evidence="1 2">
    <name type="scientific">Agrocybe pediades</name>
    <dbReference type="NCBI Taxonomy" id="84607"/>
    <lineage>
        <taxon>Eukaryota</taxon>
        <taxon>Fungi</taxon>
        <taxon>Dikarya</taxon>
        <taxon>Basidiomycota</taxon>
        <taxon>Agaricomycotina</taxon>
        <taxon>Agaricomycetes</taxon>
        <taxon>Agaricomycetidae</taxon>
        <taxon>Agaricales</taxon>
        <taxon>Agaricineae</taxon>
        <taxon>Strophariaceae</taxon>
        <taxon>Agrocybe</taxon>
    </lineage>
</organism>
<dbReference type="Gene3D" id="3.40.50.1820">
    <property type="entry name" value="alpha/beta hydrolase"/>
    <property type="match status" value="1"/>
</dbReference>
<protein>
    <submittedName>
        <fullName evidence="1">Uncharacterized protein</fullName>
    </submittedName>
</protein>
<name>A0A8H4QJJ6_9AGAR</name>
<reference evidence="1 2" key="1">
    <citation type="submission" date="2019-12" db="EMBL/GenBank/DDBJ databases">
        <authorList>
            <person name="Floudas D."/>
            <person name="Bentzer J."/>
            <person name="Ahren D."/>
            <person name="Johansson T."/>
            <person name="Persson P."/>
            <person name="Tunlid A."/>
        </authorList>
    </citation>
    <scope>NUCLEOTIDE SEQUENCE [LARGE SCALE GENOMIC DNA]</scope>
    <source>
        <strain evidence="1 2">CBS 102.39</strain>
    </source>
</reference>
<evidence type="ECO:0000313" key="2">
    <source>
        <dbReference type="Proteomes" id="UP000521872"/>
    </source>
</evidence>
<sequence length="119" mass="13559">MESETFVFDAPYPGGLKIVAKRYTQGASSTNESGVTLIFTHCIGSHKEQWEPILERLFHLQSRKATDVQVREAWGFDWQSHGDSAVVNREALKSREDCVSVFEWWPALVEFVKSPSDKI</sequence>
<keyword evidence="2" id="KW-1185">Reference proteome</keyword>
<comment type="caution">
    <text evidence="1">The sequence shown here is derived from an EMBL/GenBank/DDBJ whole genome shotgun (WGS) entry which is preliminary data.</text>
</comment>
<gene>
    <name evidence="1" type="ORF">D9613_004586</name>
</gene>
<dbReference type="EMBL" id="JAACJL010000057">
    <property type="protein sequence ID" value="KAF4612259.1"/>
    <property type="molecule type" value="Genomic_DNA"/>
</dbReference>
<evidence type="ECO:0000313" key="1">
    <source>
        <dbReference type="EMBL" id="KAF4612259.1"/>
    </source>
</evidence>
<dbReference type="AlphaFoldDB" id="A0A8H4QJJ6"/>